<evidence type="ECO:0000313" key="10">
    <source>
        <dbReference type="Proteomes" id="UP001353858"/>
    </source>
</evidence>
<dbReference type="GO" id="GO:0033185">
    <property type="term" value="C:dolichol-phosphate-mannose synthase complex"/>
    <property type="evidence" value="ECO:0007669"/>
    <property type="project" value="TreeGrafter"/>
</dbReference>
<protein>
    <recommendedName>
        <fullName evidence="7">Dolichol-phosphate mannosyltransferase subunit 3</fullName>
    </recommendedName>
</protein>
<dbReference type="InterPro" id="IPR013174">
    <property type="entry name" value="DPM3"/>
</dbReference>
<sequence length="94" mass="10773">MTKFMEWLTVIGCVFCIWAALVTNKIETSFTRDHYTSILFSPIIALGLFGVYAVTTVLYKTFTFNNCEEAAVQLQKEIEMAKDDLKQLGFNFKN</sequence>
<comment type="similarity">
    <text evidence="2 7">Belongs to the DPM3 family.</text>
</comment>
<dbReference type="PANTHER" id="PTHR16433">
    <property type="entry name" value="DOLICHOL-PHOSPHATE MANNOSYLTRANSFERASE SUBUNIT 3"/>
    <property type="match status" value="1"/>
</dbReference>
<comment type="pathway">
    <text evidence="7">Protein modification; protein glycosylation.</text>
</comment>
<dbReference type="PANTHER" id="PTHR16433:SF0">
    <property type="entry name" value="DOLICHOL-PHOSPHATE MANNOSYLTRANSFERASE SUBUNIT 3"/>
    <property type="match status" value="1"/>
</dbReference>
<dbReference type="EMBL" id="JARPUR010000004">
    <property type="protein sequence ID" value="KAK4877954.1"/>
    <property type="molecule type" value="Genomic_DNA"/>
</dbReference>
<proteinExistence type="inferred from homology"/>
<reference evidence="10" key="1">
    <citation type="submission" date="2023-01" db="EMBL/GenBank/DDBJ databases">
        <title>Key to firefly adult light organ development and bioluminescence: homeobox transcription factors regulate luciferase expression and transportation to peroxisome.</title>
        <authorList>
            <person name="Fu X."/>
        </authorList>
    </citation>
    <scope>NUCLEOTIDE SEQUENCE [LARGE SCALE GENOMIC DNA]</scope>
</reference>
<feature type="transmembrane region" description="Helical" evidence="7">
    <location>
        <begin position="7"/>
        <end position="26"/>
    </location>
</feature>
<comment type="subcellular location">
    <subcellularLocation>
        <location evidence="1 7">Endoplasmic reticulum membrane</location>
        <topology evidence="1 7">Multi-pass membrane protein</topology>
    </subcellularLocation>
</comment>
<dbReference type="Pfam" id="PF08285">
    <property type="entry name" value="DPM3"/>
    <property type="match status" value="1"/>
</dbReference>
<evidence type="ECO:0000256" key="2">
    <source>
        <dbReference type="ARBA" id="ARBA00010430"/>
    </source>
</evidence>
<evidence type="ECO:0000256" key="5">
    <source>
        <dbReference type="ARBA" id="ARBA00022989"/>
    </source>
</evidence>
<feature type="coiled-coil region" evidence="8">
    <location>
        <begin position="64"/>
        <end position="91"/>
    </location>
</feature>
<evidence type="ECO:0000256" key="1">
    <source>
        <dbReference type="ARBA" id="ARBA00004477"/>
    </source>
</evidence>
<evidence type="ECO:0000256" key="6">
    <source>
        <dbReference type="ARBA" id="ARBA00023136"/>
    </source>
</evidence>
<dbReference type="AlphaFoldDB" id="A0AAN7PUV5"/>
<accession>A0AAN7PUV5</accession>
<evidence type="ECO:0000256" key="8">
    <source>
        <dbReference type="SAM" id="Coils"/>
    </source>
</evidence>
<comment type="subunit">
    <text evidence="7">Component of the dolichol-phosphate mannose (DPM) synthase complex.</text>
</comment>
<keyword evidence="5 7" id="KW-1133">Transmembrane helix</keyword>
<dbReference type="GO" id="GO:0005789">
    <property type="term" value="C:endoplasmic reticulum membrane"/>
    <property type="evidence" value="ECO:0007669"/>
    <property type="project" value="UniProtKB-SubCell"/>
</dbReference>
<feature type="transmembrane region" description="Helical" evidence="7">
    <location>
        <begin position="38"/>
        <end position="59"/>
    </location>
</feature>
<organism evidence="9 10">
    <name type="scientific">Aquatica leii</name>
    <dbReference type="NCBI Taxonomy" id="1421715"/>
    <lineage>
        <taxon>Eukaryota</taxon>
        <taxon>Metazoa</taxon>
        <taxon>Ecdysozoa</taxon>
        <taxon>Arthropoda</taxon>
        <taxon>Hexapoda</taxon>
        <taxon>Insecta</taxon>
        <taxon>Pterygota</taxon>
        <taxon>Neoptera</taxon>
        <taxon>Endopterygota</taxon>
        <taxon>Coleoptera</taxon>
        <taxon>Polyphaga</taxon>
        <taxon>Elateriformia</taxon>
        <taxon>Elateroidea</taxon>
        <taxon>Lampyridae</taxon>
        <taxon>Luciolinae</taxon>
        <taxon>Aquatica</taxon>
    </lineage>
</organism>
<keyword evidence="6 7" id="KW-0472">Membrane</keyword>
<keyword evidence="3 7" id="KW-0812">Transmembrane</keyword>
<evidence type="ECO:0000256" key="7">
    <source>
        <dbReference type="RuleBase" id="RU365085"/>
    </source>
</evidence>
<keyword evidence="8" id="KW-0175">Coiled coil</keyword>
<comment type="function">
    <text evidence="7">Stabilizer subunit of the dolichol-phosphate mannose (DPM) synthase complex; tethers catalytic subunit to the ER.</text>
</comment>
<keyword evidence="10" id="KW-1185">Reference proteome</keyword>
<dbReference type="Proteomes" id="UP001353858">
    <property type="component" value="Unassembled WGS sequence"/>
</dbReference>
<gene>
    <name evidence="9" type="ORF">RN001_010460</name>
</gene>
<evidence type="ECO:0000256" key="3">
    <source>
        <dbReference type="ARBA" id="ARBA00022692"/>
    </source>
</evidence>
<name>A0AAN7PUV5_9COLE</name>
<evidence type="ECO:0000313" key="9">
    <source>
        <dbReference type="EMBL" id="KAK4877954.1"/>
    </source>
</evidence>
<dbReference type="GO" id="GO:0006506">
    <property type="term" value="P:GPI anchor biosynthetic process"/>
    <property type="evidence" value="ECO:0007669"/>
    <property type="project" value="TreeGrafter"/>
</dbReference>
<evidence type="ECO:0000256" key="4">
    <source>
        <dbReference type="ARBA" id="ARBA00022824"/>
    </source>
</evidence>
<comment type="caution">
    <text evidence="9">The sequence shown here is derived from an EMBL/GenBank/DDBJ whole genome shotgun (WGS) entry which is preliminary data.</text>
</comment>
<keyword evidence="4 7" id="KW-0256">Endoplasmic reticulum</keyword>